<dbReference type="Gene3D" id="1.10.357.10">
    <property type="entry name" value="Tetracycline Repressor, domain 2"/>
    <property type="match status" value="1"/>
</dbReference>
<feature type="DNA-binding region" description="H-T-H motif" evidence="4">
    <location>
        <begin position="36"/>
        <end position="55"/>
    </location>
</feature>
<evidence type="ECO:0000256" key="1">
    <source>
        <dbReference type="ARBA" id="ARBA00023015"/>
    </source>
</evidence>
<dbReference type="InterPro" id="IPR001647">
    <property type="entry name" value="HTH_TetR"/>
</dbReference>
<dbReference type="Proteomes" id="UP000622552">
    <property type="component" value="Unassembled WGS sequence"/>
</dbReference>
<keyword evidence="3" id="KW-0804">Transcription</keyword>
<name>A0A8J7G948_9ACTN</name>
<dbReference type="InterPro" id="IPR009057">
    <property type="entry name" value="Homeodomain-like_sf"/>
</dbReference>
<evidence type="ECO:0000256" key="3">
    <source>
        <dbReference type="ARBA" id="ARBA00023163"/>
    </source>
</evidence>
<dbReference type="Pfam" id="PF00440">
    <property type="entry name" value="TetR_N"/>
    <property type="match status" value="1"/>
</dbReference>
<dbReference type="RefSeq" id="WP_197003050.1">
    <property type="nucleotide sequence ID" value="NZ_BONS01000001.1"/>
</dbReference>
<dbReference type="InterPro" id="IPR050109">
    <property type="entry name" value="HTH-type_TetR-like_transc_reg"/>
</dbReference>
<organism evidence="6 7">
    <name type="scientific">Longispora fulva</name>
    <dbReference type="NCBI Taxonomy" id="619741"/>
    <lineage>
        <taxon>Bacteria</taxon>
        <taxon>Bacillati</taxon>
        <taxon>Actinomycetota</taxon>
        <taxon>Actinomycetes</taxon>
        <taxon>Micromonosporales</taxon>
        <taxon>Micromonosporaceae</taxon>
        <taxon>Longispora</taxon>
    </lineage>
</organism>
<dbReference type="GO" id="GO:0003700">
    <property type="term" value="F:DNA-binding transcription factor activity"/>
    <property type="evidence" value="ECO:0007669"/>
    <property type="project" value="TreeGrafter"/>
</dbReference>
<comment type="caution">
    <text evidence="6">The sequence shown here is derived from an EMBL/GenBank/DDBJ whole genome shotgun (WGS) entry which is preliminary data.</text>
</comment>
<keyword evidence="7" id="KW-1185">Reference proteome</keyword>
<dbReference type="AlphaFoldDB" id="A0A8J7G948"/>
<sequence>MSTDYLESGRTRQKQRTRDQLIAAARELITAGDTPSVEEVAEAAGISRPTAYRYFASRAELLAAAYPETAVASVLPDPPPAAVDERVAAVAEFVIGRVQEHEPQQRAMLRLSLGEVSHELPLRQGRVIPWFVEALAPMAESIGDEGVHRLALALRAACGIETRVWLSDIAGLAPAEVSALQQWMVDALVKQALETPSTLLANLVVTDSD</sequence>
<feature type="domain" description="HTH tetR-type" evidence="5">
    <location>
        <begin position="15"/>
        <end position="73"/>
    </location>
</feature>
<protein>
    <submittedName>
        <fullName evidence="6">AcrR family transcriptional regulator</fullName>
    </submittedName>
</protein>
<evidence type="ECO:0000256" key="2">
    <source>
        <dbReference type="ARBA" id="ARBA00023125"/>
    </source>
</evidence>
<evidence type="ECO:0000313" key="7">
    <source>
        <dbReference type="Proteomes" id="UP000622552"/>
    </source>
</evidence>
<dbReference type="EMBL" id="JADOUF010000001">
    <property type="protein sequence ID" value="MBG6136008.1"/>
    <property type="molecule type" value="Genomic_DNA"/>
</dbReference>
<dbReference type="GO" id="GO:0000976">
    <property type="term" value="F:transcription cis-regulatory region binding"/>
    <property type="evidence" value="ECO:0007669"/>
    <property type="project" value="TreeGrafter"/>
</dbReference>
<keyword evidence="1" id="KW-0805">Transcription regulation</keyword>
<dbReference type="SUPFAM" id="SSF46689">
    <property type="entry name" value="Homeodomain-like"/>
    <property type="match status" value="1"/>
</dbReference>
<evidence type="ECO:0000256" key="4">
    <source>
        <dbReference type="PROSITE-ProRule" id="PRU00335"/>
    </source>
</evidence>
<proteinExistence type="predicted"/>
<reference evidence="6" key="1">
    <citation type="submission" date="2020-11" db="EMBL/GenBank/DDBJ databases">
        <title>Sequencing the genomes of 1000 actinobacteria strains.</title>
        <authorList>
            <person name="Klenk H.-P."/>
        </authorList>
    </citation>
    <scope>NUCLEOTIDE SEQUENCE</scope>
    <source>
        <strain evidence="6">DSM 45356</strain>
    </source>
</reference>
<evidence type="ECO:0000259" key="5">
    <source>
        <dbReference type="PROSITE" id="PS50977"/>
    </source>
</evidence>
<evidence type="ECO:0000313" key="6">
    <source>
        <dbReference type="EMBL" id="MBG6136008.1"/>
    </source>
</evidence>
<dbReference type="PANTHER" id="PTHR30055:SF234">
    <property type="entry name" value="HTH-TYPE TRANSCRIPTIONAL REGULATOR BETI"/>
    <property type="match status" value="1"/>
</dbReference>
<dbReference type="PANTHER" id="PTHR30055">
    <property type="entry name" value="HTH-TYPE TRANSCRIPTIONAL REGULATOR RUTR"/>
    <property type="match status" value="1"/>
</dbReference>
<keyword evidence="2 4" id="KW-0238">DNA-binding</keyword>
<accession>A0A8J7G948</accession>
<gene>
    <name evidence="6" type="ORF">IW245_002202</name>
</gene>
<dbReference type="PROSITE" id="PS50977">
    <property type="entry name" value="HTH_TETR_2"/>
    <property type="match status" value="1"/>
</dbReference>